<comment type="catalytic activity">
    <reaction evidence="1">
        <text>3',5'-cyclic CMP + H2O = CMP + H(+)</text>
        <dbReference type="Rhea" id="RHEA:72675"/>
        <dbReference type="ChEBI" id="CHEBI:15377"/>
        <dbReference type="ChEBI" id="CHEBI:15378"/>
        <dbReference type="ChEBI" id="CHEBI:58003"/>
        <dbReference type="ChEBI" id="CHEBI:60377"/>
    </reaction>
    <physiologicalReaction direction="left-to-right" evidence="1">
        <dbReference type="Rhea" id="RHEA:72676"/>
    </physiologicalReaction>
</comment>
<name>A0A1G4T694_9BACL</name>
<evidence type="ECO:0000256" key="2">
    <source>
        <dbReference type="ARBA" id="ARBA00034301"/>
    </source>
</evidence>
<proteinExistence type="predicted"/>
<evidence type="ECO:0000313" key="6">
    <source>
        <dbReference type="Proteomes" id="UP000198601"/>
    </source>
</evidence>
<evidence type="ECO:0000259" key="4">
    <source>
        <dbReference type="Pfam" id="PF00753"/>
    </source>
</evidence>
<dbReference type="STRING" id="624147.SAMN04487970_104349"/>
<evidence type="ECO:0000256" key="3">
    <source>
        <dbReference type="ARBA" id="ARBA00048505"/>
    </source>
</evidence>
<dbReference type="SUPFAM" id="SSF56281">
    <property type="entry name" value="Metallo-hydrolase/oxidoreductase"/>
    <property type="match status" value="1"/>
</dbReference>
<comment type="catalytic activity">
    <reaction evidence="3">
        <text>3',5'-cyclic UMP + H2O = UMP + H(+)</text>
        <dbReference type="Rhea" id="RHEA:70575"/>
        <dbReference type="ChEBI" id="CHEBI:15377"/>
        <dbReference type="ChEBI" id="CHEBI:15378"/>
        <dbReference type="ChEBI" id="CHEBI:57865"/>
        <dbReference type="ChEBI" id="CHEBI:184387"/>
    </reaction>
    <physiologicalReaction direction="left-to-right" evidence="3">
        <dbReference type="Rhea" id="RHEA:70576"/>
    </physiologicalReaction>
</comment>
<evidence type="ECO:0000256" key="1">
    <source>
        <dbReference type="ARBA" id="ARBA00034221"/>
    </source>
</evidence>
<dbReference type="AlphaFoldDB" id="A0A1G4T694"/>
<dbReference type="Proteomes" id="UP000198601">
    <property type="component" value="Unassembled WGS sequence"/>
</dbReference>
<dbReference type="Pfam" id="PF00753">
    <property type="entry name" value="Lactamase_B"/>
    <property type="match status" value="1"/>
</dbReference>
<keyword evidence="6" id="KW-1185">Reference proteome</keyword>
<evidence type="ECO:0000313" key="5">
    <source>
        <dbReference type="EMBL" id="SCW76913.1"/>
    </source>
</evidence>
<feature type="domain" description="Metallo-beta-lactamase" evidence="4">
    <location>
        <begin position="36"/>
        <end position="87"/>
    </location>
</feature>
<dbReference type="RefSeq" id="WP_245719777.1">
    <property type="nucleotide sequence ID" value="NZ_FMTT01000043.1"/>
</dbReference>
<gene>
    <name evidence="5" type="ORF">SAMN04487970_104349</name>
</gene>
<comment type="function">
    <text evidence="2">Counteracts the endogenous Pycsar antiviral defense system. Phosphodiesterase that enables metal-dependent hydrolysis of host cyclic nucleotide Pycsar defense signals such as cCMP and cUMP.</text>
</comment>
<accession>A0A1G4T694</accession>
<protein>
    <submittedName>
        <fullName evidence="5">Metallo-beta-lactamase superfamily protein</fullName>
    </submittedName>
</protein>
<dbReference type="InterPro" id="IPR036866">
    <property type="entry name" value="RibonucZ/Hydroxyglut_hydro"/>
</dbReference>
<organism evidence="5 6">
    <name type="scientific">Paenibacillus tianmuensis</name>
    <dbReference type="NCBI Taxonomy" id="624147"/>
    <lineage>
        <taxon>Bacteria</taxon>
        <taxon>Bacillati</taxon>
        <taxon>Bacillota</taxon>
        <taxon>Bacilli</taxon>
        <taxon>Bacillales</taxon>
        <taxon>Paenibacillaceae</taxon>
        <taxon>Paenibacillus</taxon>
    </lineage>
</organism>
<dbReference type="EMBL" id="FMTT01000043">
    <property type="protein sequence ID" value="SCW76913.1"/>
    <property type="molecule type" value="Genomic_DNA"/>
</dbReference>
<sequence>MELKKISDRVFYYPHQPETDRPLLAYLKGEKIILAVDAGNSADHVDEFYKSLEVEGLKKPDFTVITHWHWDHTFGMHHIHGLSIAHHKTNEFLNNERAKLLDREYIQFLKRDDERLAKEYVDNKSMIVVLSDIQF</sequence>
<reference evidence="6" key="1">
    <citation type="submission" date="2016-10" db="EMBL/GenBank/DDBJ databases">
        <authorList>
            <person name="Varghese N."/>
            <person name="Submissions S."/>
        </authorList>
    </citation>
    <scope>NUCLEOTIDE SEQUENCE [LARGE SCALE GENOMIC DNA]</scope>
    <source>
        <strain evidence="6">CGMCC 1.8946</strain>
    </source>
</reference>
<dbReference type="InterPro" id="IPR001279">
    <property type="entry name" value="Metallo-B-lactamas"/>
</dbReference>
<dbReference type="Gene3D" id="3.60.15.10">
    <property type="entry name" value="Ribonuclease Z/Hydroxyacylglutathione hydrolase-like"/>
    <property type="match status" value="1"/>
</dbReference>